<dbReference type="PANTHER" id="PTHR24085:SF4">
    <property type="entry name" value="NUCLEAR HORMONE RECEPTOR HR38-RELATED"/>
    <property type="match status" value="1"/>
</dbReference>
<dbReference type="InterPro" id="IPR001628">
    <property type="entry name" value="Znf_hrmn_rcpt"/>
</dbReference>
<feature type="domain" description="Nuclear receptor" evidence="11">
    <location>
        <begin position="306"/>
        <end position="381"/>
    </location>
</feature>
<keyword evidence="14" id="KW-1185">Reference proteome</keyword>
<keyword evidence="8" id="KW-0675">Receptor</keyword>
<name>A0ABR1D841_NECAM</name>
<keyword evidence="3" id="KW-0863">Zinc-finger</keyword>
<keyword evidence="7" id="KW-0804">Transcription</keyword>
<keyword evidence="6" id="KW-0238">DNA-binding</keyword>
<evidence type="ECO:0000256" key="7">
    <source>
        <dbReference type="ARBA" id="ARBA00023163"/>
    </source>
</evidence>
<protein>
    <recommendedName>
        <fullName evidence="15">Zinc finger, C4 type</fullName>
    </recommendedName>
</protein>
<evidence type="ECO:0000313" key="13">
    <source>
        <dbReference type="EMBL" id="KAK6746442.1"/>
    </source>
</evidence>
<proteinExistence type="predicted"/>
<feature type="compositionally biased region" description="Low complexity" evidence="10">
    <location>
        <begin position="238"/>
        <end position="254"/>
    </location>
</feature>
<feature type="region of interest" description="Disordered" evidence="10">
    <location>
        <begin position="226"/>
        <end position="270"/>
    </location>
</feature>
<evidence type="ECO:0000256" key="2">
    <source>
        <dbReference type="ARBA" id="ARBA00022723"/>
    </source>
</evidence>
<dbReference type="EMBL" id="JAVFWL010000003">
    <property type="protein sequence ID" value="KAK6746442.1"/>
    <property type="molecule type" value="Genomic_DNA"/>
</dbReference>
<evidence type="ECO:0000256" key="6">
    <source>
        <dbReference type="ARBA" id="ARBA00023125"/>
    </source>
</evidence>
<evidence type="ECO:0008006" key="15">
    <source>
        <dbReference type="Google" id="ProtNLM"/>
    </source>
</evidence>
<organism evidence="13 14">
    <name type="scientific">Necator americanus</name>
    <name type="common">Human hookworm</name>
    <dbReference type="NCBI Taxonomy" id="51031"/>
    <lineage>
        <taxon>Eukaryota</taxon>
        <taxon>Metazoa</taxon>
        <taxon>Ecdysozoa</taxon>
        <taxon>Nematoda</taxon>
        <taxon>Chromadorea</taxon>
        <taxon>Rhabditida</taxon>
        <taxon>Rhabditina</taxon>
        <taxon>Rhabditomorpha</taxon>
        <taxon>Strongyloidea</taxon>
        <taxon>Ancylostomatidae</taxon>
        <taxon>Bunostominae</taxon>
        <taxon>Necator</taxon>
    </lineage>
</organism>
<dbReference type="PROSITE" id="PS00031">
    <property type="entry name" value="NUCLEAR_REC_DBD_1"/>
    <property type="match status" value="1"/>
</dbReference>
<evidence type="ECO:0000313" key="14">
    <source>
        <dbReference type="Proteomes" id="UP001303046"/>
    </source>
</evidence>
<accession>A0ABR1D841</accession>
<dbReference type="Gene3D" id="1.10.565.10">
    <property type="entry name" value="Retinoid X Receptor"/>
    <property type="match status" value="1"/>
</dbReference>
<evidence type="ECO:0000259" key="12">
    <source>
        <dbReference type="PROSITE" id="PS51843"/>
    </source>
</evidence>
<keyword evidence="5" id="KW-0805">Transcription regulation</keyword>
<dbReference type="Gene3D" id="3.30.50.10">
    <property type="entry name" value="Erythroid Transcription Factor GATA-1, subunit A"/>
    <property type="match status" value="1"/>
</dbReference>
<evidence type="ECO:0000256" key="9">
    <source>
        <dbReference type="ARBA" id="ARBA00023242"/>
    </source>
</evidence>
<dbReference type="Pfam" id="PF00105">
    <property type="entry name" value="zf-C4"/>
    <property type="match status" value="1"/>
</dbReference>
<evidence type="ECO:0000256" key="10">
    <source>
        <dbReference type="SAM" id="MobiDB-lite"/>
    </source>
</evidence>
<feature type="domain" description="NR LBD" evidence="12">
    <location>
        <begin position="406"/>
        <end position="655"/>
    </location>
</feature>
<evidence type="ECO:0000256" key="8">
    <source>
        <dbReference type="ARBA" id="ARBA00023170"/>
    </source>
</evidence>
<comment type="subcellular location">
    <subcellularLocation>
        <location evidence="1">Nucleus</location>
    </subcellularLocation>
</comment>
<feature type="compositionally biased region" description="Basic residues" evidence="10">
    <location>
        <begin position="387"/>
        <end position="397"/>
    </location>
</feature>
<evidence type="ECO:0000259" key="11">
    <source>
        <dbReference type="PROSITE" id="PS51030"/>
    </source>
</evidence>
<feature type="region of interest" description="Disordered" evidence="10">
    <location>
        <begin position="386"/>
        <end position="405"/>
    </location>
</feature>
<dbReference type="InterPro" id="IPR035500">
    <property type="entry name" value="NHR-like_dom_sf"/>
</dbReference>
<dbReference type="SUPFAM" id="SSF57716">
    <property type="entry name" value="Glucocorticoid receptor-like (DNA-binding domain)"/>
    <property type="match status" value="1"/>
</dbReference>
<feature type="compositionally biased region" description="Low complexity" evidence="10">
    <location>
        <begin position="68"/>
        <end position="84"/>
    </location>
</feature>
<dbReference type="PRINTS" id="PR00047">
    <property type="entry name" value="STROIDFINGER"/>
</dbReference>
<reference evidence="13 14" key="1">
    <citation type="submission" date="2023-08" db="EMBL/GenBank/DDBJ databases">
        <title>A Necator americanus chromosomal reference genome.</title>
        <authorList>
            <person name="Ilik V."/>
            <person name="Petrzelkova K.J."/>
            <person name="Pardy F."/>
            <person name="Fuh T."/>
            <person name="Niatou-Singa F.S."/>
            <person name="Gouil Q."/>
            <person name="Baker L."/>
            <person name="Ritchie M.E."/>
            <person name="Jex A.R."/>
            <person name="Gazzola D."/>
            <person name="Li H."/>
            <person name="Toshio Fujiwara R."/>
            <person name="Zhan B."/>
            <person name="Aroian R.V."/>
            <person name="Pafco B."/>
            <person name="Schwarz E.M."/>
        </authorList>
    </citation>
    <scope>NUCLEOTIDE SEQUENCE [LARGE SCALE GENOMIC DNA]</scope>
    <source>
        <strain evidence="13 14">Aroian</strain>
        <tissue evidence="13">Whole animal</tissue>
    </source>
</reference>
<keyword evidence="9" id="KW-0539">Nucleus</keyword>
<dbReference type="SUPFAM" id="SSF48508">
    <property type="entry name" value="Nuclear receptor ligand-binding domain"/>
    <property type="match status" value="1"/>
</dbReference>
<gene>
    <name evidence="13" type="primary">Necator_chrIII.g13272</name>
    <name evidence="13" type="ORF">RB195_012505</name>
</gene>
<feature type="region of interest" description="Disordered" evidence="10">
    <location>
        <begin position="64"/>
        <end position="127"/>
    </location>
</feature>
<evidence type="ECO:0000256" key="5">
    <source>
        <dbReference type="ARBA" id="ARBA00023015"/>
    </source>
</evidence>
<dbReference type="Proteomes" id="UP001303046">
    <property type="component" value="Unassembled WGS sequence"/>
</dbReference>
<dbReference type="CDD" id="cd06969">
    <property type="entry name" value="NR_DBD_NGFI-B"/>
    <property type="match status" value="1"/>
</dbReference>
<evidence type="ECO:0000256" key="3">
    <source>
        <dbReference type="ARBA" id="ARBA00022771"/>
    </source>
</evidence>
<evidence type="ECO:0000256" key="1">
    <source>
        <dbReference type="ARBA" id="ARBA00004123"/>
    </source>
</evidence>
<dbReference type="SMART" id="SM00399">
    <property type="entry name" value="ZnF_C4"/>
    <property type="match status" value="1"/>
</dbReference>
<comment type="caution">
    <text evidence="13">The sequence shown here is derived from an EMBL/GenBank/DDBJ whole genome shotgun (WGS) entry which is preliminary data.</text>
</comment>
<keyword evidence="2" id="KW-0479">Metal-binding</keyword>
<dbReference type="PROSITE" id="PS51843">
    <property type="entry name" value="NR_LBD"/>
    <property type="match status" value="1"/>
</dbReference>
<sequence length="655" mass="72427">MALLLYGTNLTLLHSSQLTLPHSGRTAQEANLLVAILMSSGNDSCYFVDCQHSIEFRRESSYERYRSNETSPYHSNSAYSSSPSRDIDLWEPMDGSGGDQHDYMAAGPSGLQSSSQQYPTETRKASTEIDEDVELNSLFQRIQEQSSRFDDTAHEPATQGTSGMDMNTELQIKTEPYNPLGPSPAFLHPSIMGIPCDFMPPQPGPFGQQPNPFASQALFYGQQPQFSQVATDSRRGSHGTTSSSSANSHAGTPSPHHGLQPPPSPSPSATVFSAQHLLRFGHCMLPQTFDFPTASTASSSVDEEAEKVCAVCGDRAVCFHYGARTCEGCKGFFKRTVQKASKYACAGNRNCPIEKRYRSRCQACRFQKCLNVGMVKEIVRHGSLSGRRGRLSSKTKCHRGDEQPSPPLPLLALIVRAHDAYKSAPSPVRYVNITSEHVVNLLEKEYHSVQMFVSSMPHIDEISETDIPKLLSRTVFAMMAVRHCYRMTDTDLVFECGSRVPLAGLPPPFLAFFRRVAEKAPGFKTVVDWEPQSYCALQAMQFFSGNTDNNLLDLHSKAAADHVQSKIVNALKDHCSTAQPNKLARIVEQVYAFDEFHMLGVELVECCLVHHINLPPHLVRVTEVPRAPLRSSDTVQPQVLLPQSSSHFAPLTHAY</sequence>
<dbReference type="PRINTS" id="PR01284">
    <property type="entry name" value="NUCLEARECPTR"/>
</dbReference>
<dbReference type="PANTHER" id="PTHR24085">
    <property type="entry name" value="NUCLEAR HORMONE RECEPTOR"/>
    <property type="match status" value="1"/>
</dbReference>
<dbReference type="InterPro" id="IPR000536">
    <property type="entry name" value="Nucl_hrmn_rcpt_lig-bd"/>
</dbReference>
<dbReference type="PROSITE" id="PS51030">
    <property type="entry name" value="NUCLEAR_REC_DBD_2"/>
    <property type="match status" value="1"/>
</dbReference>
<dbReference type="InterPro" id="IPR013088">
    <property type="entry name" value="Znf_NHR/GATA"/>
</dbReference>
<dbReference type="InterPro" id="IPR003070">
    <property type="entry name" value="NR4A1-3"/>
</dbReference>
<evidence type="ECO:0000256" key="4">
    <source>
        <dbReference type="ARBA" id="ARBA00022833"/>
    </source>
</evidence>
<feature type="compositionally biased region" description="Polar residues" evidence="10">
    <location>
        <begin position="110"/>
        <end position="120"/>
    </location>
</feature>
<keyword evidence="4" id="KW-0862">Zinc</keyword>